<name>A0AAY4C271_9TELE</name>
<dbReference type="InterPro" id="IPR003323">
    <property type="entry name" value="OTU_dom"/>
</dbReference>
<sequence>AALGPKSMTFHLFTESSGMDEHLRVSGFYRKPTAKDGSCLFRAVAEQVLLCQKKHADVRRSCVNYIRRHRHTYEAVSYQRADSYSSDHLKEPTLSAPKRDFIIFQEVGKDPVNITQHGFKEKVVLCFLNENHYDSVYSASYPNTAALCQSVLYELLYERVFGVHQNVLSRRVQGDSESAVIVKVEYNSCDESEEEDLKGRREAQKLRNAFPSVRVRNSLSPSVYRNVEYDVWQSSKRAQQDRDFHMAAGMQYRAGDRCQVRLTPAGPFISAVIQAVSPDSGPVSVYIPHLKQRYVEQDVVTRHCH</sequence>
<organism evidence="7 8">
    <name type="scientific">Denticeps clupeoides</name>
    <name type="common">denticle herring</name>
    <dbReference type="NCBI Taxonomy" id="299321"/>
    <lineage>
        <taxon>Eukaryota</taxon>
        <taxon>Metazoa</taxon>
        <taxon>Chordata</taxon>
        <taxon>Craniata</taxon>
        <taxon>Vertebrata</taxon>
        <taxon>Euteleostomi</taxon>
        <taxon>Actinopterygii</taxon>
        <taxon>Neopterygii</taxon>
        <taxon>Teleostei</taxon>
        <taxon>Clupei</taxon>
        <taxon>Clupeiformes</taxon>
        <taxon>Denticipitoidei</taxon>
        <taxon>Denticipitidae</taxon>
        <taxon>Denticeps</taxon>
    </lineage>
</organism>
<feature type="domain" description="OTU" evidence="6">
    <location>
        <begin position="28"/>
        <end position="139"/>
    </location>
</feature>
<dbReference type="GO" id="GO:0061578">
    <property type="term" value="F:K63-linked deubiquitinase activity"/>
    <property type="evidence" value="ECO:0007669"/>
    <property type="project" value="TreeGrafter"/>
</dbReference>
<reference evidence="7" key="1">
    <citation type="submission" date="2025-08" db="UniProtKB">
        <authorList>
            <consortium name="Ensembl"/>
        </authorList>
    </citation>
    <scope>IDENTIFICATION</scope>
</reference>
<keyword evidence="3" id="KW-0645">Protease</keyword>
<dbReference type="Gene3D" id="3.90.70.80">
    <property type="match status" value="1"/>
</dbReference>
<dbReference type="Proteomes" id="UP000694580">
    <property type="component" value="Unplaced"/>
</dbReference>
<dbReference type="InterPro" id="IPR038765">
    <property type="entry name" value="Papain-like_cys_pep_sf"/>
</dbReference>
<evidence type="ECO:0000256" key="2">
    <source>
        <dbReference type="ARBA" id="ARBA00012759"/>
    </source>
</evidence>
<protein>
    <recommendedName>
        <fullName evidence="2">ubiquitinyl hydrolase 1</fullName>
        <ecNumber evidence="2">3.4.19.12</ecNumber>
    </recommendedName>
</protein>
<evidence type="ECO:0000313" key="7">
    <source>
        <dbReference type="Ensembl" id="ENSDCDP00010027173.1"/>
    </source>
</evidence>
<dbReference type="InterPro" id="IPR050704">
    <property type="entry name" value="Peptidase_C85-like"/>
</dbReference>
<evidence type="ECO:0000256" key="1">
    <source>
        <dbReference type="ARBA" id="ARBA00000707"/>
    </source>
</evidence>
<evidence type="ECO:0000259" key="6">
    <source>
        <dbReference type="PROSITE" id="PS50802"/>
    </source>
</evidence>
<proteinExistence type="predicted"/>
<dbReference type="Ensembl" id="ENSDCDT00010033649.1">
    <property type="protein sequence ID" value="ENSDCDP00010027173.1"/>
    <property type="gene ID" value="ENSDCDG00010017229.1"/>
</dbReference>
<dbReference type="PANTHER" id="PTHR12419">
    <property type="entry name" value="OTU DOMAIN CONTAINING PROTEIN"/>
    <property type="match status" value="1"/>
</dbReference>
<dbReference type="GO" id="GO:2000660">
    <property type="term" value="P:negative regulation of interleukin-1-mediated signaling pathway"/>
    <property type="evidence" value="ECO:0007669"/>
    <property type="project" value="TreeGrafter"/>
</dbReference>
<dbReference type="AlphaFoldDB" id="A0AAY4C271"/>
<accession>A0AAY4C271</accession>
<evidence type="ECO:0000256" key="3">
    <source>
        <dbReference type="ARBA" id="ARBA00022670"/>
    </source>
</evidence>
<dbReference type="SUPFAM" id="SSF54001">
    <property type="entry name" value="Cysteine proteinases"/>
    <property type="match status" value="1"/>
</dbReference>
<comment type="catalytic activity">
    <reaction evidence="1">
        <text>Thiol-dependent hydrolysis of ester, thioester, amide, peptide and isopeptide bonds formed by the C-terminal Gly of ubiquitin (a 76-residue protein attached to proteins as an intracellular targeting signal).</text>
        <dbReference type="EC" id="3.4.19.12"/>
    </reaction>
</comment>
<dbReference type="GO" id="GO:0034122">
    <property type="term" value="P:negative regulation of toll-like receptor signaling pathway"/>
    <property type="evidence" value="ECO:0007669"/>
    <property type="project" value="TreeGrafter"/>
</dbReference>
<dbReference type="GO" id="GO:0016579">
    <property type="term" value="P:protein deubiquitination"/>
    <property type="evidence" value="ECO:0007669"/>
    <property type="project" value="TreeGrafter"/>
</dbReference>
<keyword evidence="4" id="KW-0833">Ubl conjugation pathway</keyword>
<dbReference type="GO" id="GO:0004843">
    <property type="term" value="F:cysteine-type deubiquitinase activity"/>
    <property type="evidence" value="ECO:0007669"/>
    <property type="project" value="UniProtKB-EC"/>
</dbReference>
<keyword evidence="5" id="KW-0788">Thiol protease</keyword>
<keyword evidence="5" id="KW-0378">Hydrolase</keyword>
<dbReference type="GO" id="GO:1903093">
    <property type="term" value="P:regulation of protein K48-linked deubiquitination"/>
    <property type="evidence" value="ECO:0007669"/>
    <property type="project" value="TreeGrafter"/>
</dbReference>
<dbReference type="EC" id="3.4.19.12" evidence="2"/>
<evidence type="ECO:0000313" key="8">
    <source>
        <dbReference type="Proteomes" id="UP000694580"/>
    </source>
</evidence>
<evidence type="ECO:0000256" key="5">
    <source>
        <dbReference type="ARBA" id="ARBA00022807"/>
    </source>
</evidence>
<dbReference type="GeneTree" id="ENSGT00940000159922"/>
<dbReference type="PROSITE" id="PS50802">
    <property type="entry name" value="OTU"/>
    <property type="match status" value="1"/>
</dbReference>
<evidence type="ECO:0000256" key="4">
    <source>
        <dbReference type="ARBA" id="ARBA00022786"/>
    </source>
</evidence>
<dbReference type="GO" id="GO:0006508">
    <property type="term" value="P:proteolysis"/>
    <property type="evidence" value="ECO:0007669"/>
    <property type="project" value="UniProtKB-KW"/>
</dbReference>
<dbReference type="Pfam" id="PF02338">
    <property type="entry name" value="OTU"/>
    <property type="match status" value="1"/>
</dbReference>
<keyword evidence="8" id="KW-1185">Reference proteome</keyword>
<dbReference type="PANTHER" id="PTHR12419:SF9">
    <property type="entry name" value="OTU DOMAIN-CONTAINING PROTEIN 4"/>
    <property type="match status" value="1"/>
</dbReference>
<reference evidence="7" key="2">
    <citation type="submission" date="2025-09" db="UniProtKB">
        <authorList>
            <consortium name="Ensembl"/>
        </authorList>
    </citation>
    <scope>IDENTIFICATION</scope>
</reference>